<evidence type="ECO:0000313" key="2">
    <source>
        <dbReference type="Proteomes" id="UP000828390"/>
    </source>
</evidence>
<gene>
    <name evidence="1" type="ORF">DPMN_165044</name>
</gene>
<dbReference type="AlphaFoldDB" id="A0A9D4EYW7"/>
<reference evidence="1" key="2">
    <citation type="submission" date="2020-11" db="EMBL/GenBank/DDBJ databases">
        <authorList>
            <person name="McCartney M.A."/>
            <person name="Auch B."/>
            <person name="Kono T."/>
            <person name="Mallez S."/>
            <person name="Becker A."/>
            <person name="Gohl D.M."/>
            <person name="Silverstein K.A.T."/>
            <person name="Koren S."/>
            <person name="Bechman K.B."/>
            <person name="Herman A."/>
            <person name="Abrahante J.E."/>
            <person name="Garbe J."/>
        </authorList>
    </citation>
    <scope>NUCLEOTIDE SEQUENCE</scope>
    <source>
        <strain evidence="1">Duluth1</strain>
        <tissue evidence="1">Whole animal</tissue>
    </source>
</reference>
<comment type="caution">
    <text evidence="1">The sequence shown here is derived from an EMBL/GenBank/DDBJ whole genome shotgun (WGS) entry which is preliminary data.</text>
</comment>
<dbReference type="EMBL" id="JAIWYP010000008">
    <property type="protein sequence ID" value="KAH3786926.1"/>
    <property type="molecule type" value="Genomic_DNA"/>
</dbReference>
<reference evidence="1" key="1">
    <citation type="journal article" date="2019" name="bioRxiv">
        <title>The Genome of the Zebra Mussel, Dreissena polymorpha: A Resource for Invasive Species Research.</title>
        <authorList>
            <person name="McCartney M.A."/>
            <person name="Auch B."/>
            <person name="Kono T."/>
            <person name="Mallez S."/>
            <person name="Zhang Y."/>
            <person name="Obille A."/>
            <person name="Becker A."/>
            <person name="Abrahante J.E."/>
            <person name="Garbe J."/>
            <person name="Badalamenti J.P."/>
            <person name="Herman A."/>
            <person name="Mangelson H."/>
            <person name="Liachko I."/>
            <person name="Sullivan S."/>
            <person name="Sone E.D."/>
            <person name="Koren S."/>
            <person name="Silverstein K.A.T."/>
            <person name="Beckman K.B."/>
            <person name="Gohl D.M."/>
        </authorList>
    </citation>
    <scope>NUCLEOTIDE SEQUENCE</scope>
    <source>
        <strain evidence="1">Duluth1</strain>
        <tissue evidence="1">Whole animal</tissue>
    </source>
</reference>
<keyword evidence="2" id="KW-1185">Reference proteome</keyword>
<sequence length="92" mass="10336">MNLIVKSAEKPSRGPKMTSGCISGAVCRGHESDSEVSGEAIQRTQNDFGVYPTTNKGIYGRYDYYSKVVHVRRAKVNAARHWRTYRVGQNEI</sequence>
<accession>A0A9D4EYW7</accession>
<proteinExistence type="predicted"/>
<organism evidence="1 2">
    <name type="scientific">Dreissena polymorpha</name>
    <name type="common">Zebra mussel</name>
    <name type="synonym">Mytilus polymorpha</name>
    <dbReference type="NCBI Taxonomy" id="45954"/>
    <lineage>
        <taxon>Eukaryota</taxon>
        <taxon>Metazoa</taxon>
        <taxon>Spiralia</taxon>
        <taxon>Lophotrochozoa</taxon>
        <taxon>Mollusca</taxon>
        <taxon>Bivalvia</taxon>
        <taxon>Autobranchia</taxon>
        <taxon>Heteroconchia</taxon>
        <taxon>Euheterodonta</taxon>
        <taxon>Imparidentia</taxon>
        <taxon>Neoheterodontei</taxon>
        <taxon>Myida</taxon>
        <taxon>Dreissenoidea</taxon>
        <taxon>Dreissenidae</taxon>
        <taxon>Dreissena</taxon>
    </lineage>
</organism>
<evidence type="ECO:0000313" key="1">
    <source>
        <dbReference type="EMBL" id="KAH3786926.1"/>
    </source>
</evidence>
<name>A0A9D4EYW7_DREPO</name>
<dbReference type="Proteomes" id="UP000828390">
    <property type="component" value="Unassembled WGS sequence"/>
</dbReference>
<protein>
    <submittedName>
        <fullName evidence="1">Uncharacterized protein</fullName>
    </submittedName>
</protein>